<feature type="domain" description="Rhodanese" evidence="7">
    <location>
        <begin position="485"/>
        <end position="546"/>
    </location>
</feature>
<evidence type="ECO:0000256" key="3">
    <source>
        <dbReference type="ARBA" id="ARBA00022630"/>
    </source>
</evidence>
<dbReference type="SUPFAM" id="SSF51905">
    <property type="entry name" value="FAD/NAD(P)-binding domain"/>
    <property type="match status" value="2"/>
</dbReference>
<organism evidence="8 9">
    <name type="scientific">Candidatus Limivivens merdigallinarum</name>
    <dbReference type="NCBI Taxonomy" id="2840859"/>
    <lineage>
        <taxon>Bacteria</taxon>
        <taxon>Bacillati</taxon>
        <taxon>Bacillota</taxon>
        <taxon>Clostridia</taxon>
        <taxon>Lachnospirales</taxon>
        <taxon>Lachnospiraceae</taxon>
        <taxon>Lachnospiraceae incertae sedis</taxon>
        <taxon>Candidatus Limivivens</taxon>
    </lineage>
</organism>
<dbReference type="Pfam" id="PF02852">
    <property type="entry name" value="Pyr_redox_dim"/>
    <property type="match status" value="1"/>
</dbReference>
<evidence type="ECO:0000256" key="2">
    <source>
        <dbReference type="ARBA" id="ARBA00009130"/>
    </source>
</evidence>
<proteinExistence type="inferred from homology"/>
<dbReference type="Gene3D" id="3.40.250.10">
    <property type="entry name" value="Rhodanese-like domain"/>
    <property type="match status" value="1"/>
</dbReference>
<evidence type="ECO:0000256" key="4">
    <source>
        <dbReference type="ARBA" id="ARBA00022827"/>
    </source>
</evidence>
<dbReference type="CDD" id="cd00158">
    <property type="entry name" value="RHOD"/>
    <property type="match status" value="1"/>
</dbReference>
<comment type="similarity">
    <text evidence="2">Belongs to the class-III pyridine nucleotide-disulfide oxidoreductase family.</text>
</comment>
<dbReference type="InterPro" id="IPR016156">
    <property type="entry name" value="FAD/NAD-linked_Rdtase_dimer_sf"/>
</dbReference>
<dbReference type="SUPFAM" id="SSF55424">
    <property type="entry name" value="FAD/NAD-linked reductases, dimerisation (C-terminal) domain"/>
    <property type="match status" value="1"/>
</dbReference>
<dbReference type="Pfam" id="PF07992">
    <property type="entry name" value="Pyr_redox_2"/>
    <property type="match status" value="1"/>
</dbReference>
<comment type="cofactor">
    <cofactor evidence="1">
        <name>FAD</name>
        <dbReference type="ChEBI" id="CHEBI:57692"/>
    </cofactor>
</comment>
<evidence type="ECO:0000256" key="5">
    <source>
        <dbReference type="ARBA" id="ARBA00023002"/>
    </source>
</evidence>
<dbReference type="EMBL" id="DVFT01000012">
    <property type="protein sequence ID" value="HIQ95067.1"/>
    <property type="molecule type" value="Genomic_DNA"/>
</dbReference>
<dbReference type="PRINTS" id="PR00411">
    <property type="entry name" value="PNDRDTASEI"/>
</dbReference>
<dbReference type="GO" id="GO:0016491">
    <property type="term" value="F:oxidoreductase activity"/>
    <property type="evidence" value="ECO:0007669"/>
    <property type="project" value="UniProtKB-KW"/>
</dbReference>
<dbReference type="InterPro" id="IPR036188">
    <property type="entry name" value="FAD/NAD-bd_sf"/>
</dbReference>
<dbReference type="Gene3D" id="3.50.50.60">
    <property type="entry name" value="FAD/NAD(P)-binding domain"/>
    <property type="match status" value="2"/>
</dbReference>
<dbReference type="PANTHER" id="PTHR43429">
    <property type="entry name" value="PYRIDINE NUCLEOTIDE-DISULFIDE OXIDOREDUCTASE DOMAIN-CONTAINING"/>
    <property type="match status" value="1"/>
</dbReference>
<dbReference type="InterPro" id="IPR050260">
    <property type="entry name" value="FAD-bd_OxRdtase"/>
</dbReference>
<reference evidence="8" key="1">
    <citation type="submission" date="2020-10" db="EMBL/GenBank/DDBJ databases">
        <authorList>
            <person name="Gilroy R."/>
        </authorList>
    </citation>
    <scope>NUCLEOTIDE SEQUENCE</scope>
    <source>
        <strain evidence="8">ChiSjej3B21-11622</strain>
    </source>
</reference>
<comment type="caution">
    <text evidence="8">The sequence shown here is derived from an EMBL/GenBank/DDBJ whole genome shotgun (WGS) entry which is preliminary data.</text>
</comment>
<evidence type="ECO:0000256" key="1">
    <source>
        <dbReference type="ARBA" id="ARBA00001974"/>
    </source>
</evidence>
<dbReference type="Pfam" id="PF00581">
    <property type="entry name" value="Rhodanese"/>
    <property type="match status" value="1"/>
</dbReference>
<dbReference type="InterPro" id="IPR036873">
    <property type="entry name" value="Rhodanese-like_dom_sf"/>
</dbReference>
<sequence length="548" mass="58516">MKVLIIGGVAAGTKAAAKLKREDRSIDVTILTKGKDISYAGCGLPYYVGDVIHDKGQLIVNTPESFRRLTGAEVKTGVEVTAVNREDKTVEAVELATGEKKTFGYDKLVIATGADPICPPLPGMDLEGVYKMRTPDDAIALRERIEQGDVKRAVVVGAGFIGLEVAENLASKGIRVSVIDMAPQIMPPFDPEMAGYVENKLADHGIMCFTGTALEGIEGKDGKVARVLTSRKGMKADLAVLAIGIRANTAFLADSGIELMPNRTVKVNEYLQTNDEDIYAIGDCACVANRETGKPQWSPMGSSANIEGRIVAQNLVGRKIAYPGVLGTGVCKLPELNVGRTGLGEADAKEAGYDVVTALSVVDDKAHYYPGAGSFIIKMLADKTSRKFLGLQVIGKGAVDKVVDIAVTAISLGATVDQLENLDFAYAPPFSTAIHPFGHALNILLNKMSGAFETFTPTEYQAGAADGYRVLDASPVPTLSWAPYVDLTKIDGEIEGIGKDEKLLLVCAKGKRAYLTQNRMKAYGYTNTRALEGGLTFNEVEDPSQKEE</sequence>
<dbReference type="AlphaFoldDB" id="A0A9D0ZSX9"/>
<name>A0A9D0ZSX9_9FIRM</name>
<dbReference type="PANTHER" id="PTHR43429:SF1">
    <property type="entry name" value="NAD(P)H SULFUR OXIDOREDUCTASE (COA-DEPENDENT)"/>
    <property type="match status" value="1"/>
</dbReference>
<reference evidence="8" key="2">
    <citation type="journal article" date="2021" name="PeerJ">
        <title>Extensive microbial diversity within the chicken gut microbiome revealed by metagenomics and culture.</title>
        <authorList>
            <person name="Gilroy R."/>
            <person name="Ravi A."/>
            <person name="Getino M."/>
            <person name="Pursley I."/>
            <person name="Horton D.L."/>
            <person name="Alikhan N.F."/>
            <person name="Baker D."/>
            <person name="Gharbi K."/>
            <person name="Hall N."/>
            <person name="Watson M."/>
            <person name="Adriaenssens E.M."/>
            <person name="Foster-Nyarko E."/>
            <person name="Jarju S."/>
            <person name="Secka A."/>
            <person name="Antonio M."/>
            <person name="Oren A."/>
            <person name="Chaudhuri R.R."/>
            <person name="La Ragione R."/>
            <person name="Hildebrand F."/>
            <person name="Pallen M.J."/>
        </authorList>
    </citation>
    <scope>NUCLEOTIDE SEQUENCE</scope>
    <source>
        <strain evidence="8">ChiSjej3B21-11622</strain>
    </source>
</reference>
<dbReference type="Proteomes" id="UP000886886">
    <property type="component" value="Unassembled WGS sequence"/>
</dbReference>
<keyword evidence="3" id="KW-0285">Flavoprotein</keyword>
<dbReference type="PROSITE" id="PS50206">
    <property type="entry name" value="RHODANESE_3"/>
    <property type="match status" value="1"/>
</dbReference>
<dbReference type="SUPFAM" id="SSF52821">
    <property type="entry name" value="Rhodanese/Cell cycle control phosphatase"/>
    <property type="match status" value="1"/>
</dbReference>
<evidence type="ECO:0000259" key="7">
    <source>
        <dbReference type="PROSITE" id="PS50206"/>
    </source>
</evidence>
<protein>
    <submittedName>
        <fullName evidence="8">FAD-dependent oxidoreductase</fullName>
    </submittedName>
</protein>
<dbReference type="InterPro" id="IPR023753">
    <property type="entry name" value="FAD/NAD-binding_dom"/>
</dbReference>
<evidence type="ECO:0000313" key="8">
    <source>
        <dbReference type="EMBL" id="HIQ95067.1"/>
    </source>
</evidence>
<dbReference type="InterPro" id="IPR004099">
    <property type="entry name" value="Pyr_nucl-diS_OxRdtase_dimer"/>
</dbReference>
<dbReference type="InterPro" id="IPR001763">
    <property type="entry name" value="Rhodanese-like_dom"/>
</dbReference>
<gene>
    <name evidence="8" type="ORF">IAB26_00745</name>
</gene>
<keyword evidence="4" id="KW-0274">FAD</keyword>
<evidence type="ECO:0000256" key="6">
    <source>
        <dbReference type="ARBA" id="ARBA00023284"/>
    </source>
</evidence>
<keyword evidence="6" id="KW-0676">Redox-active center</keyword>
<accession>A0A9D0ZSX9</accession>
<evidence type="ECO:0000313" key="9">
    <source>
        <dbReference type="Proteomes" id="UP000886886"/>
    </source>
</evidence>
<keyword evidence="5" id="KW-0560">Oxidoreductase</keyword>
<dbReference type="PRINTS" id="PR00368">
    <property type="entry name" value="FADPNR"/>
</dbReference>